<evidence type="ECO:0008006" key="3">
    <source>
        <dbReference type="Google" id="ProtNLM"/>
    </source>
</evidence>
<dbReference type="EMBL" id="KV417293">
    <property type="protein sequence ID" value="KZO94758.1"/>
    <property type="molecule type" value="Genomic_DNA"/>
</dbReference>
<organism evidence="1 2">
    <name type="scientific">Calocera viscosa (strain TUFC12733)</name>
    <dbReference type="NCBI Taxonomy" id="1330018"/>
    <lineage>
        <taxon>Eukaryota</taxon>
        <taxon>Fungi</taxon>
        <taxon>Dikarya</taxon>
        <taxon>Basidiomycota</taxon>
        <taxon>Agaricomycotina</taxon>
        <taxon>Dacrymycetes</taxon>
        <taxon>Dacrymycetales</taxon>
        <taxon>Dacrymycetaceae</taxon>
        <taxon>Calocera</taxon>
    </lineage>
</organism>
<proteinExistence type="predicted"/>
<dbReference type="AlphaFoldDB" id="A0A167KL73"/>
<evidence type="ECO:0000313" key="2">
    <source>
        <dbReference type="Proteomes" id="UP000076738"/>
    </source>
</evidence>
<accession>A0A167KL73</accession>
<dbReference type="Proteomes" id="UP000076738">
    <property type="component" value="Unassembled WGS sequence"/>
</dbReference>
<gene>
    <name evidence="1" type="ORF">CALVIDRAFT_565495</name>
</gene>
<protein>
    <recommendedName>
        <fullName evidence="3">ABM domain-containing protein</fullName>
    </recommendedName>
</protein>
<keyword evidence="2" id="KW-1185">Reference proteome</keyword>
<name>A0A167KL73_CALVF</name>
<evidence type="ECO:0000313" key="1">
    <source>
        <dbReference type="EMBL" id="KZO94758.1"/>
    </source>
</evidence>
<dbReference type="Gene3D" id="3.30.70.100">
    <property type="match status" value="1"/>
</dbReference>
<sequence length="220" mass="24762">MSTEEQLPYEYEVVLFKPNKADPAVTRGKTAAGFAIQTKHEDLVRYALEGVKVEDDSIALRILQWTSYDGHMRFRASPLYPQFTAAREGAGLELISLTHFHFYGPLSFETAVPVFEVIDINLKPAGVSSFPFFLSGVNEALSIVGAYSGLGYTLGWQKEDPSKVMVFIGWNSVEHHMQDFRNSGDKGWHKFVAKWAPTSAQYFDVKEMYHLKTVKIGESV</sequence>
<dbReference type="OrthoDB" id="3830579at2759"/>
<reference evidence="1 2" key="1">
    <citation type="journal article" date="2016" name="Mol. Biol. Evol.">
        <title>Comparative Genomics of Early-Diverging Mushroom-Forming Fungi Provides Insights into the Origins of Lignocellulose Decay Capabilities.</title>
        <authorList>
            <person name="Nagy L.G."/>
            <person name="Riley R."/>
            <person name="Tritt A."/>
            <person name="Adam C."/>
            <person name="Daum C."/>
            <person name="Floudas D."/>
            <person name="Sun H."/>
            <person name="Yadav J.S."/>
            <person name="Pangilinan J."/>
            <person name="Larsson K.H."/>
            <person name="Matsuura K."/>
            <person name="Barry K."/>
            <person name="Labutti K."/>
            <person name="Kuo R."/>
            <person name="Ohm R.A."/>
            <person name="Bhattacharya S.S."/>
            <person name="Shirouzu T."/>
            <person name="Yoshinaga Y."/>
            <person name="Martin F.M."/>
            <person name="Grigoriev I.V."/>
            <person name="Hibbett D.S."/>
        </authorList>
    </citation>
    <scope>NUCLEOTIDE SEQUENCE [LARGE SCALE GENOMIC DNA]</scope>
    <source>
        <strain evidence="1 2">TUFC12733</strain>
    </source>
</reference>